<reference evidence="2 3" key="1">
    <citation type="submission" date="2024-02" db="EMBL/GenBank/DDBJ databases">
        <authorList>
            <person name="Chen Y."/>
            <person name="Shah S."/>
            <person name="Dougan E. K."/>
            <person name="Thang M."/>
            <person name="Chan C."/>
        </authorList>
    </citation>
    <scope>NUCLEOTIDE SEQUENCE [LARGE SCALE GENOMIC DNA]</scope>
</reference>
<evidence type="ECO:0000256" key="1">
    <source>
        <dbReference type="SAM" id="MobiDB-lite"/>
    </source>
</evidence>
<evidence type="ECO:0000313" key="2">
    <source>
        <dbReference type="EMBL" id="CAK9064466.1"/>
    </source>
</evidence>
<accession>A0ABP0NL14</accession>
<dbReference type="Proteomes" id="UP001642484">
    <property type="component" value="Unassembled WGS sequence"/>
</dbReference>
<keyword evidence="3" id="KW-1185">Reference proteome</keyword>
<proteinExistence type="predicted"/>
<evidence type="ECO:0000313" key="3">
    <source>
        <dbReference type="Proteomes" id="UP001642484"/>
    </source>
</evidence>
<feature type="region of interest" description="Disordered" evidence="1">
    <location>
        <begin position="87"/>
        <end position="121"/>
    </location>
</feature>
<sequence>MLHSVACWLSGPLQVCLLGICAFHRMNCVKAMPFSFGFSFTYFFLQATAQEVRQAELTVGGSVRLLPAEELDLPDNPPYLRREMLSRVHPHRPDGRSSWLESSPEEEAQKAEEATQNATTVTRPFTANVSVSNVTLLEGPAGRPGLVVAGMYGPAGPEGMRGATGPAGPVGPTGPAGASVIGKPGSQGMPGPAGKMGKTGKTGAQGHAGVQGSPGRPPEDFYKWSKLLAYYTQVVSKMQEAAGKHVRGFNREVSMLQQQSAIYQARSFALNNGSVDLHRYMVENYKRMVKSASSAEEVDQYLARMSMATPMDALHEAQRLYPAYVGTQRVASAMQAVQYGNAQGAYGSQGNRGRSSKSTAAMLSGSWLLLLTPVLAWW</sequence>
<gene>
    <name evidence="2" type="ORF">CCMP2556_LOCUS31675</name>
</gene>
<protein>
    <submittedName>
        <fullName evidence="2">Uncharacterized protein</fullName>
    </submittedName>
</protein>
<comment type="caution">
    <text evidence="2">The sequence shown here is derived from an EMBL/GenBank/DDBJ whole genome shotgun (WGS) entry which is preliminary data.</text>
</comment>
<organism evidence="2 3">
    <name type="scientific">Durusdinium trenchii</name>
    <dbReference type="NCBI Taxonomy" id="1381693"/>
    <lineage>
        <taxon>Eukaryota</taxon>
        <taxon>Sar</taxon>
        <taxon>Alveolata</taxon>
        <taxon>Dinophyceae</taxon>
        <taxon>Suessiales</taxon>
        <taxon>Symbiodiniaceae</taxon>
        <taxon>Durusdinium</taxon>
    </lineage>
</organism>
<feature type="region of interest" description="Disordered" evidence="1">
    <location>
        <begin position="186"/>
        <end position="217"/>
    </location>
</feature>
<name>A0ABP0NL14_9DINO</name>
<dbReference type="EMBL" id="CAXAMN010021917">
    <property type="protein sequence ID" value="CAK9064466.1"/>
    <property type="molecule type" value="Genomic_DNA"/>
</dbReference>
<feature type="compositionally biased region" description="Low complexity" evidence="1">
    <location>
        <begin position="187"/>
        <end position="205"/>
    </location>
</feature>